<protein>
    <recommendedName>
        <fullName evidence="6">Ig-like domain-containing protein</fullName>
    </recommendedName>
</protein>
<dbReference type="SMART" id="SM00408">
    <property type="entry name" value="IGc2"/>
    <property type="match status" value="2"/>
</dbReference>
<reference evidence="8" key="1">
    <citation type="submission" date="2013-10" db="EMBL/GenBank/DDBJ databases">
        <authorList>
            <person name="Schartl M."/>
            <person name="Warren W."/>
        </authorList>
    </citation>
    <scope>NUCLEOTIDE SEQUENCE [LARGE SCALE GENOMIC DNA]</scope>
    <source>
        <strain evidence="8">female</strain>
    </source>
</reference>
<dbReference type="STRING" id="48698.ENSPFOP00000026238"/>
<dbReference type="Ensembl" id="ENSPFOT00000027083.1">
    <property type="protein sequence ID" value="ENSPFOP00000026238.1"/>
    <property type="gene ID" value="ENSPFOG00000022193.1"/>
</dbReference>
<dbReference type="EMBL" id="AYCK01028104">
    <property type="status" value="NOT_ANNOTATED_CDS"/>
    <property type="molecule type" value="Genomic_DNA"/>
</dbReference>
<dbReference type="InterPro" id="IPR003599">
    <property type="entry name" value="Ig_sub"/>
</dbReference>
<evidence type="ECO:0000256" key="3">
    <source>
        <dbReference type="ARBA" id="ARBA00023180"/>
    </source>
</evidence>
<evidence type="ECO:0000313" key="7">
    <source>
        <dbReference type="Ensembl" id="ENSPFOP00000026238.1"/>
    </source>
</evidence>
<evidence type="ECO:0000256" key="4">
    <source>
        <dbReference type="ARBA" id="ARBA00023319"/>
    </source>
</evidence>
<accession>A0A096M497</accession>
<dbReference type="GeneTree" id="ENSGT01100000263479"/>
<evidence type="ECO:0000256" key="5">
    <source>
        <dbReference type="SAM" id="Phobius"/>
    </source>
</evidence>
<evidence type="ECO:0000256" key="1">
    <source>
        <dbReference type="ARBA" id="ARBA00022729"/>
    </source>
</evidence>
<reference evidence="7" key="3">
    <citation type="submission" date="2025-09" db="UniProtKB">
        <authorList>
            <consortium name="Ensembl"/>
        </authorList>
    </citation>
    <scope>IDENTIFICATION</scope>
</reference>
<sequence>LSDRNVTDPKYEGRITLFRSTGSLELRDLKLSDSGVYTVIIITANGIQMTGNTRLQIYETVSVEVNPSNANVVEFSSFSFFCSSSGSDLSFLWFNGSSEITPSDRVQINTTNGGSFLTIVNVTRYDLGTYWCHVSSFVSSNNDSASLVVNYGPEETQLEVLPSQDYYDEGSTVTLMCSAVSLPPAEFSWLKDEVALPDTGPELTFSKIQMSHDGSYTCFALNSETLRHQTSQPLIINVKKNPDSSGLSAGAIAGIVIACLVVVAAA</sequence>
<dbReference type="InterPro" id="IPR013783">
    <property type="entry name" value="Ig-like_fold"/>
</dbReference>
<keyword evidence="5" id="KW-1133">Transmembrane helix</keyword>
<dbReference type="PANTHER" id="PTHR44337">
    <property type="entry name" value="CARCINOEMBRYONIC ANTIGEN-RELATED CELL ADHESION MOLECULE 8"/>
    <property type="match status" value="1"/>
</dbReference>
<dbReference type="EMBL" id="AYCK01028105">
    <property type="status" value="NOT_ANNOTATED_CDS"/>
    <property type="molecule type" value="Genomic_DNA"/>
</dbReference>
<dbReference type="PROSITE" id="PS50835">
    <property type="entry name" value="IG_LIKE"/>
    <property type="match status" value="2"/>
</dbReference>
<keyword evidence="8" id="KW-1185">Reference proteome</keyword>
<organism evidence="7 8">
    <name type="scientific">Poecilia formosa</name>
    <name type="common">Amazon molly</name>
    <name type="synonym">Limia formosa</name>
    <dbReference type="NCBI Taxonomy" id="48698"/>
    <lineage>
        <taxon>Eukaryota</taxon>
        <taxon>Metazoa</taxon>
        <taxon>Chordata</taxon>
        <taxon>Craniata</taxon>
        <taxon>Vertebrata</taxon>
        <taxon>Euteleostomi</taxon>
        <taxon>Actinopterygii</taxon>
        <taxon>Neopterygii</taxon>
        <taxon>Teleostei</taxon>
        <taxon>Neoteleostei</taxon>
        <taxon>Acanthomorphata</taxon>
        <taxon>Ovalentaria</taxon>
        <taxon>Atherinomorphae</taxon>
        <taxon>Cyprinodontiformes</taxon>
        <taxon>Poeciliidae</taxon>
        <taxon>Poeciliinae</taxon>
        <taxon>Poecilia</taxon>
    </lineage>
</organism>
<feature type="domain" description="Ig-like" evidence="6">
    <location>
        <begin position="153"/>
        <end position="231"/>
    </location>
</feature>
<keyword evidence="5" id="KW-0472">Membrane</keyword>
<dbReference type="SMART" id="SM00409">
    <property type="entry name" value="IG"/>
    <property type="match status" value="3"/>
</dbReference>
<keyword evidence="3" id="KW-0325">Glycoprotein</keyword>
<dbReference type="InterPro" id="IPR013098">
    <property type="entry name" value="Ig_I-set"/>
</dbReference>
<dbReference type="InterPro" id="IPR007110">
    <property type="entry name" value="Ig-like_dom"/>
</dbReference>
<proteinExistence type="predicted"/>
<evidence type="ECO:0000259" key="6">
    <source>
        <dbReference type="PROSITE" id="PS50835"/>
    </source>
</evidence>
<evidence type="ECO:0000256" key="2">
    <source>
        <dbReference type="ARBA" id="ARBA00023157"/>
    </source>
</evidence>
<dbReference type="PANTHER" id="PTHR44337:SF20">
    <property type="entry name" value="CARCINOEMBRYONIC ANTIGEN-RELATED CELL ADHESION MOLECULE 5-RELATED"/>
    <property type="match status" value="1"/>
</dbReference>
<keyword evidence="5" id="KW-0812">Transmembrane</keyword>
<reference evidence="7" key="2">
    <citation type="submission" date="2025-08" db="UniProtKB">
        <authorList>
            <consortium name="Ensembl"/>
        </authorList>
    </citation>
    <scope>IDENTIFICATION</scope>
</reference>
<keyword evidence="2" id="KW-1015">Disulfide bond</keyword>
<dbReference type="Proteomes" id="UP000028760">
    <property type="component" value="Unassembled WGS sequence"/>
</dbReference>
<dbReference type="Pfam" id="PF13895">
    <property type="entry name" value="Ig_2"/>
    <property type="match status" value="1"/>
</dbReference>
<feature type="domain" description="Ig-like" evidence="6">
    <location>
        <begin position="59"/>
        <end position="150"/>
    </location>
</feature>
<keyword evidence="1" id="KW-0732">Signal</keyword>
<dbReference type="InterPro" id="IPR036179">
    <property type="entry name" value="Ig-like_dom_sf"/>
</dbReference>
<dbReference type="InterPro" id="IPR052598">
    <property type="entry name" value="IgSF_CEA-related"/>
</dbReference>
<keyword evidence="4" id="KW-0393">Immunoglobulin domain</keyword>
<dbReference type="Pfam" id="PF07679">
    <property type="entry name" value="I-set"/>
    <property type="match status" value="1"/>
</dbReference>
<dbReference type="Gene3D" id="2.60.40.10">
    <property type="entry name" value="Immunoglobulins"/>
    <property type="match status" value="3"/>
</dbReference>
<dbReference type="AlphaFoldDB" id="A0A096M497"/>
<dbReference type="InterPro" id="IPR003598">
    <property type="entry name" value="Ig_sub2"/>
</dbReference>
<feature type="transmembrane region" description="Helical" evidence="5">
    <location>
        <begin position="246"/>
        <end position="265"/>
    </location>
</feature>
<name>A0A096M497_POEFO</name>
<evidence type="ECO:0000313" key="8">
    <source>
        <dbReference type="Proteomes" id="UP000028760"/>
    </source>
</evidence>
<dbReference type="CDD" id="cd00096">
    <property type="entry name" value="Ig"/>
    <property type="match status" value="1"/>
</dbReference>
<dbReference type="OMA" id="YTIQIRK"/>
<dbReference type="SUPFAM" id="SSF48726">
    <property type="entry name" value="Immunoglobulin"/>
    <property type="match status" value="3"/>
</dbReference>